<dbReference type="InterPro" id="IPR042197">
    <property type="entry name" value="Apaf_helical"/>
</dbReference>
<dbReference type="Gene3D" id="1.10.10.10">
    <property type="entry name" value="Winged helix-like DNA-binding domain superfamily/Winged helix DNA-binding domain"/>
    <property type="match status" value="1"/>
</dbReference>
<feature type="domain" description="NB-ARC" evidence="7">
    <location>
        <begin position="171"/>
        <end position="339"/>
    </location>
</feature>
<dbReference type="AlphaFoldDB" id="A0A251SXP2"/>
<dbReference type="Gene3D" id="1.10.8.430">
    <property type="entry name" value="Helical domain of apoptotic protease-activating factors"/>
    <property type="match status" value="1"/>
</dbReference>
<dbReference type="PRINTS" id="PR00364">
    <property type="entry name" value="DISEASERSIST"/>
</dbReference>
<dbReference type="GO" id="GO:0016787">
    <property type="term" value="F:hydrolase activity"/>
    <property type="evidence" value="ECO:0007669"/>
    <property type="project" value="UniProtKB-KW"/>
</dbReference>
<dbReference type="InParanoid" id="A0A251SXP2"/>
<dbReference type="InterPro" id="IPR058922">
    <property type="entry name" value="WHD_DRP"/>
</dbReference>
<gene>
    <name evidence="12" type="ORF">HannXRQ_Chr13g0426301</name>
    <name evidence="11" type="ORF">HanXRQr2_Chr13g0618861</name>
</gene>
<evidence type="ECO:0000259" key="9">
    <source>
        <dbReference type="Pfam" id="PF23559"/>
    </source>
</evidence>
<evidence type="ECO:0000256" key="1">
    <source>
        <dbReference type="ARBA" id="ARBA00008894"/>
    </source>
</evidence>
<dbReference type="OrthoDB" id="37484at2759"/>
<dbReference type="OMA" id="IHHELAQ"/>
<evidence type="ECO:0000259" key="8">
    <source>
        <dbReference type="Pfam" id="PF18052"/>
    </source>
</evidence>
<dbReference type="GO" id="GO:0043531">
    <property type="term" value="F:ADP binding"/>
    <property type="evidence" value="ECO:0007669"/>
    <property type="project" value="InterPro"/>
</dbReference>
<evidence type="ECO:0000259" key="10">
    <source>
        <dbReference type="Pfam" id="PF23598"/>
    </source>
</evidence>
<dbReference type="InterPro" id="IPR041118">
    <property type="entry name" value="Rx_N"/>
</dbReference>
<organism evidence="12 13">
    <name type="scientific">Helianthus annuus</name>
    <name type="common">Common sunflower</name>
    <dbReference type="NCBI Taxonomy" id="4232"/>
    <lineage>
        <taxon>Eukaryota</taxon>
        <taxon>Viridiplantae</taxon>
        <taxon>Streptophyta</taxon>
        <taxon>Embryophyta</taxon>
        <taxon>Tracheophyta</taxon>
        <taxon>Spermatophyta</taxon>
        <taxon>Magnoliopsida</taxon>
        <taxon>eudicotyledons</taxon>
        <taxon>Gunneridae</taxon>
        <taxon>Pentapetalae</taxon>
        <taxon>asterids</taxon>
        <taxon>campanulids</taxon>
        <taxon>Asterales</taxon>
        <taxon>Asteraceae</taxon>
        <taxon>Asteroideae</taxon>
        <taxon>Heliantheae alliance</taxon>
        <taxon>Heliantheae</taxon>
        <taxon>Helianthus</taxon>
    </lineage>
</organism>
<evidence type="ECO:0000256" key="5">
    <source>
        <dbReference type="ARBA" id="ARBA00022821"/>
    </source>
</evidence>
<keyword evidence="5" id="KW-0611">Plant defense</keyword>
<dbReference type="FunFam" id="1.10.10.10:FF:000322">
    <property type="entry name" value="Probable disease resistance protein At1g63360"/>
    <property type="match status" value="1"/>
</dbReference>
<dbReference type="SUPFAM" id="SSF52058">
    <property type="entry name" value="L domain-like"/>
    <property type="match status" value="1"/>
</dbReference>
<feature type="domain" description="Disease resistance N-terminal" evidence="8">
    <location>
        <begin position="10"/>
        <end position="94"/>
    </location>
</feature>
<dbReference type="InterPro" id="IPR032675">
    <property type="entry name" value="LRR_dom_sf"/>
</dbReference>
<dbReference type="Pfam" id="PF23559">
    <property type="entry name" value="WHD_DRP"/>
    <property type="match status" value="1"/>
</dbReference>
<evidence type="ECO:0000313" key="12">
    <source>
        <dbReference type="EMBL" id="OTG03637.1"/>
    </source>
</evidence>
<dbReference type="SUPFAM" id="SSF52540">
    <property type="entry name" value="P-loop containing nucleoside triphosphate hydrolases"/>
    <property type="match status" value="1"/>
</dbReference>
<dbReference type="InterPro" id="IPR027417">
    <property type="entry name" value="P-loop_NTPase"/>
</dbReference>
<evidence type="ECO:0000256" key="3">
    <source>
        <dbReference type="ARBA" id="ARBA00022737"/>
    </source>
</evidence>
<dbReference type="GO" id="GO:0051607">
    <property type="term" value="P:defense response to virus"/>
    <property type="evidence" value="ECO:0007669"/>
    <property type="project" value="UniProtKB-ARBA"/>
</dbReference>
<keyword evidence="3" id="KW-0677">Repeat</keyword>
<comment type="similarity">
    <text evidence="1">Belongs to the disease resistance NB-LRR family.</text>
</comment>
<dbReference type="Gene3D" id="1.20.5.4130">
    <property type="match status" value="1"/>
</dbReference>
<evidence type="ECO:0000313" key="13">
    <source>
        <dbReference type="Proteomes" id="UP000215914"/>
    </source>
</evidence>
<dbReference type="Gramene" id="mRNA:HanXRQr2_Chr13g0618861">
    <property type="protein sequence ID" value="CDS:HanXRQr2_Chr13g0618861.1"/>
    <property type="gene ID" value="HanXRQr2_Chr13g0618861"/>
</dbReference>
<keyword evidence="4" id="KW-0547">Nucleotide-binding</keyword>
<evidence type="ECO:0000313" key="11">
    <source>
        <dbReference type="EMBL" id="KAF5776041.1"/>
    </source>
</evidence>
<reference evidence="12" key="2">
    <citation type="submission" date="2017-02" db="EMBL/GenBank/DDBJ databases">
        <title>Sunflower complete genome.</title>
        <authorList>
            <person name="Langlade N."/>
            <person name="Munos S."/>
        </authorList>
    </citation>
    <scope>NUCLEOTIDE SEQUENCE [LARGE SCALE GENOMIC DNA]</scope>
    <source>
        <tissue evidence="12">Leaves</tissue>
    </source>
</reference>
<reference evidence="11" key="3">
    <citation type="submission" date="2020-06" db="EMBL/GenBank/DDBJ databases">
        <title>Helianthus annuus Genome sequencing and assembly Release 2.</title>
        <authorList>
            <person name="Gouzy J."/>
            <person name="Langlade N."/>
            <person name="Munos S."/>
        </authorList>
    </citation>
    <scope>NUCLEOTIDE SEQUENCE</scope>
    <source>
        <tissue evidence="11">Leaves</tissue>
    </source>
</reference>
<dbReference type="Pfam" id="PF23598">
    <property type="entry name" value="LRR_14"/>
    <property type="match status" value="1"/>
</dbReference>
<keyword evidence="11" id="KW-0378">Hydrolase</keyword>
<dbReference type="PANTHER" id="PTHR36766:SF61">
    <property type="entry name" value="NB-ARC DOMAIN DISEASE RESISTANCE PROTEIN"/>
    <property type="match status" value="1"/>
</dbReference>
<dbReference type="Proteomes" id="UP000215914">
    <property type="component" value="Chromosome 13"/>
</dbReference>
<dbReference type="InterPro" id="IPR055414">
    <property type="entry name" value="LRR_R13L4/SHOC2-like"/>
</dbReference>
<name>A0A251SXP2_HELAN</name>
<keyword evidence="13" id="KW-1185">Reference proteome</keyword>
<dbReference type="GO" id="GO:0005524">
    <property type="term" value="F:ATP binding"/>
    <property type="evidence" value="ECO:0007669"/>
    <property type="project" value="UniProtKB-KW"/>
</dbReference>
<feature type="domain" description="Disease resistance protein winged helix" evidence="9">
    <location>
        <begin position="434"/>
        <end position="502"/>
    </location>
</feature>
<dbReference type="InterPro" id="IPR002182">
    <property type="entry name" value="NB-ARC"/>
</dbReference>
<evidence type="ECO:0000256" key="4">
    <source>
        <dbReference type="ARBA" id="ARBA00022741"/>
    </source>
</evidence>
<keyword evidence="2" id="KW-0433">Leucine-rich repeat</keyword>
<evidence type="ECO:0000259" key="7">
    <source>
        <dbReference type="Pfam" id="PF00931"/>
    </source>
</evidence>
<proteinExistence type="inferred from homology"/>
<dbReference type="EMBL" id="CM007902">
    <property type="protein sequence ID" value="OTG03637.1"/>
    <property type="molecule type" value="Genomic_DNA"/>
</dbReference>
<dbReference type="EMBL" id="MNCJ02000328">
    <property type="protein sequence ID" value="KAF5776041.1"/>
    <property type="molecule type" value="Genomic_DNA"/>
</dbReference>
<dbReference type="Gene3D" id="3.80.10.10">
    <property type="entry name" value="Ribonuclease Inhibitor"/>
    <property type="match status" value="1"/>
</dbReference>
<sequence length="802" mass="91852">MAEAPVIALLQVIFEKLSNEALKKYVRPHGIHSELNELEITVSHIQALLNDASHKEITDESVGLWLNSLQHLAYDIDDVLDDVATEAIHHELAQEDSGVITGKVRKLIPSCCTNFSLSHRLHGKLDSITTRLQHLEKQKADLGLIVKDEKQKDLNKGNETSLLESDVVGREGEKEKLLNKLLRDDLSKENFSVLPIVGMGGVGKTTLARVLYNDTQVKDHFELMAWVCVSDDFDIFKISNTIFQSITRENKKFEDLNQLQLALTEKLKDKRFLLVLDDVWTENYDNWENLVRPFHLGAPGSKIIMTTRKEKLLKKLGFDHLDHLENLSGKDALSLFALHALGVNNFDSHPTLKPKGEGIVEKCGGLALALKAIGRLLRTRTDEEKWDDILNSKMWDSQNGGNLCEDWKVIVPALRLSYHDLSADLKRLFAYCSLFPKDYLFKMEDLVLLWMAEGFLNHSNTSKSQERLGRECFEELLSRSFFQPAPNKESRFVMHDLMNDLATYVAGEYFLRFDMHMDMEEKALAKYRHMSFLPFPERYVVYQKLEAFKKARSLRTFLIVTPMDESWNQFYLSRKILIDLLPGMPLLRVLSLRWCYISEVPDFIGSLKHLRYLNLSHTEIKELPEAVGNLYNLQTLIVFCCEKLTKLPNSFSKLKKLRHFDMRGTSISKKLPLGIGELKSLHTLTNIIIGRNNGFAITELKGLKNIQGEISIEGLHKVQSSMQARDANLSLKRLTKLELKWDDGSRGGALEKEVLNELKPNSDWLENLKIFSYGGREFPKWVGDPCFNKLVHVSIHDCRTCM</sequence>
<protein>
    <submittedName>
        <fullName evidence="11">P-loop containing nucleoside triphosphate hydrolase, leucine-rich repeat domain superfamily</fullName>
    </submittedName>
    <submittedName>
        <fullName evidence="12">Putative NB-ARC</fullName>
    </submittedName>
</protein>
<accession>A0A251SXP2</accession>
<dbReference type="Pfam" id="PF18052">
    <property type="entry name" value="Rx_N"/>
    <property type="match status" value="1"/>
</dbReference>
<feature type="domain" description="Disease resistance R13L4/SHOC-2-like LRR" evidence="10">
    <location>
        <begin position="581"/>
        <end position="795"/>
    </location>
</feature>
<reference evidence="11 13" key="1">
    <citation type="journal article" date="2017" name="Nature">
        <title>The sunflower genome provides insights into oil metabolism, flowering and Asterid evolution.</title>
        <authorList>
            <person name="Badouin H."/>
            <person name="Gouzy J."/>
            <person name="Grassa C.J."/>
            <person name="Murat F."/>
            <person name="Staton S.E."/>
            <person name="Cottret L."/>
            <person name="Lelandais-Briere C."/>
            <person name="Owens G.L."/>
            <person name="Carrere S."/>
            <person name="Mayjonade B."/>
            <person name="Legrand L."/>
            <person name="Gill N."/>
            <person name="Kane N.C."/>
            <person name="Bowers J.E."/>
            <person name="Hubner S."/>
            <person name="Bellec A."/>
            <person name="Berard A."/>
            <person name="Berges H."/>
            <person name="Blanchet N."/>
            <person name="Boniface M.C."/>
            <person name="Brunel D."/>
            <person name="Catrice O."/>
            <person name="Chaidir N."/>
            <person name="Claudel C."/>
            <person name="Donnadieu C."/>
            <person name="Faraut T."/>
            <person name="Fievet G."/>
            <person name="Helmstetter N."/>
            <person name="King M."/>
            <person name="Knapp S.J."/>
            <person name="Lai Z."/>
            <person name="Le Paslier M.C."/>
            <person name="Lippi Y."/>
            <person name="Lorenzon L."/>
            <person name="Mandel J.R."/>
            <person name="Marage G."/>
            <person name="Marchand G."/>
            <person name="Marquand E."/>
            <person name="Bret-Mestries E."/>
            <person name="Morien E."/>
            <person name="Nambeesan S."/>
            <person name="Nguyen T."/>
            <person name="Pegot-Espagnet P."/>
            <person name="Pouilly N."/>
            <person name="Raftis F."/>
            <person name="Sallet E."/>
            <person name="Schiex T."/>
            <person name="Thomas J."/>
            <person name="Vandecasteele C."/>
            <person name="Vares D."/>
            <person name="Vear F."/>
            <person name="Vautrin S."/>
            <person name="Crespi M."/>
            <person name="Mangin B."/>
            <person name="Burke J.M."/>
            <person name="Salse J."/>
            <person name="Munos S."/>
            <person name="Vincourt P."/>
            <person name="Rieseberg L.H."/>
            <person name="Langlade N.B."/>
        </authorList>
    </citation>
    <scope>NUCLEOTIDE SEQUENCE [LARGE SCALE GENOMIC DNA]</scope>
    <source>
        <strain evidence="13">cv. SF193</strain>
        <tissue evidence="11">Leaves</tissue>
    </source>
</reference>
<evidence type="ECO:0000256" key="2">
    <source>
        <dbReference type="ARBA" id="ARBA00022614"/>
    </source>
</evidence>
<keyword evidence="6" id="KW-0067">ATP-binding</keyword>
<dbReference type="InterPro" id="IPR036388">
    <property type="entry name" value="WH-like_DNA-bd_sf"/>
</dbReference>
<dbReference type="Pfam" id="PF00931">
    <property type="entry name" value="NB-ARC"/>
    <property type="match status" value="1"/>
</dbReference>
<dbReference type="Gene3D" id="3.40.50.300">
    <property type="entry name" value="P-loop containing nucleotide triphosphate hydrolases"/>
    <property type="match status" value="1"/>
</dbReference>
<dbReference type="FunFam" id="3.40.50.300:FF:001091">
    <property type="entry name" value="Probable disease resistance protein At1g61300"/>
    <property type="match status" value="1"/>
</dbReference>
<dbReference type="PANTHER" id="PTHR36766">
    <property type="entry name" value="PLANT BROAD-SPECTRUM MILDEW RESISTANCE PROTEIN RPW8"/>
    <property type="match status" value="1"/>
</dbReference>
<evidence type="ECO:0000256" key="6">
    <source>
        <dbReference type="ARBA" id="ARBA00022840"/>
    </source>
</evidence>